<dbReference type="GeneID" id="30154129"/>
<dbReference type="Gene3D" id="3.40.50.1820">
    <property type="entry name" value="alpha/beta hydrolase"/>
    <property type="match status" value="1"/>
</dbReference>
<dbReference type="SUPFAM" id="SSF53474">
    <property type="entry name" value="alpha/beta-Hydrolases"/>
    <property type="match status" value="1"/>
</dbReference>
<accession>A0A1E3HXY9</accession>
<gene>
    <name evidence="2" type="ORF">L202_02820</name>
</gene>
<evidence type="ECO:0000313" key="2">
    <source>
        <dbReference type="EMBL" id="ODN80636.1"/>
    </source>
</evidence>
<feature type="region of interest" description="Disordered" evidence="1">
    <location>
        <begin position="91"/>
        <end position="134"/>
    </location>
</feature>
<dbReference type="OrthoDB" id="5592486at2759"/>
<sequence length="607" mass="66043">MPTLRHSLPLRLRRMPVPRTPPPPTHDASHHHRRQSREQQAHNVLDAAPIQNTKGKGRAEPLDIDPKGDHGEGQPRSSEPMSVLLDEALHTSLSPPSSSLASSLESTSPFAKDAHSPIPEPPQAHYPPTLRPSHPRMLSQVQLARQTLPTTSMTYSGSFDDQPNGRQRSSSASLVAGLGRSSGEGESSSGWQRARATTALLDDPFPDLDPSTGLPVELSPRRRGSDVSDAPSLHLQRTITDLLSAPPKSSSSKSSFMPSLPNLSLPRVSLPSTPSFDFTGKGKGKNKEFSTTATQEDWGTWATGWWSGNKGKVDTMMSDEDKADTVEEEKAKLRKKYRTPKNPIVFCHGLLGFDYLGPASLPPLQISHWRGIREVLESNGCEVLVARVPATSSVKDRATILAEVISEKFPGRDVNLIGHSMGGLDCRYLVSQIQPKTFTPVSLTTISSPHRGSPFADYLIDNVIGRSNLPSLLGMLEAMRLPQSGDGTAFSALGAHSMREFNAEVIDSPSVKYYSWGASFDPGLIDTFKWPHSIILAKEGANDGLVSVKSAKWGEYRGTLVGVNHLDLVGWVNTMRYAVAGWSGKPIAFKPATFYLEVADYLAEQGF</sequence>
<dbReference type="AlphaFoldDB" id="A0A1E3HXY9"/>
<comment type="caution">
    <text evidence="2">The sequence shown here is derived from an EMBL/GenBank/DDBJ whole genome shotgun (WGS) entry which is preliminary data.</text>
</comment>
<keyword evidence="3" id="KW-1185">Reference proteome</keyword>
<feature type="compositionally biased region" description="Low complexity" evidence="1">
    <location>
        <begin position="177"/>
        <end position="190"/>
    </location>
</feature>
<evidence type="ECO:0000256" key="1">
    <source>
        <dbReference type="SAM" id="MobiDB-lite"/>
    </source>
</evidence>
<dbReference type="STRING" id="1295533.A0A1E3HXY9"/>
<dbReference type="PANTHER" id="PTHR11440">
    <property type="entry name" value="LECITHIN-CHOLESTEROL ACYLTRANSFERASE-RELATED"/>
    <property type="match status" value="1"/>
</dbReference>
<dbReference type="InterPro" id="IPR029058">
    <property type="entry name" value="AB_hydrolase_fold"/>
</dbReference>
<dbReference type="Proteomes" id="UP000094065">
    <property type="component" value="Unassembled WGS sequence"/>
</dbReference>
<name>A0A1E3HXY9_9TREE</name>
<feature type="compositionally biased region" description="Polar residues" evidence="1">
    <location>
        <begin position="152"/>
        <end position="173"/>
    </location>
</feature>
<dbReference type="EMBL" id="AWGJ01000004">
    <property type="protein sequence ID" value="ODN80636.1"/>
    <property type="molecule type" value="Genomic_DNA"/>
</dbReference>
<reference evidence="2 3" key="1">
    <citation type="submission" date="2016-06" db="EMBL/GenBank/DDBJ databases">
        <title>Evolution of pathogenesis and genome organization in the Tremellales.</title>
        <authorList>
            <person name="Cuomo C."/>
            <person name="Litvintseva A."/>
            <person name="Heitman J."/>
            <person name="Chen Y."/>
            <person name="Sun S."/>
            <person name="Springer D."/>
            <person name="Dromer F."/>
            <person name="Young S."/>
            <person name="Zeng Q."/>
            <person name="Chapman S."/>
            <person name="Gujja S."/>
            <person name="Saif S."/>
            <person name="Birren B."/>
        </authorList>
    </citation>
    <scope>NUCLEOTIDE SEQUENCE [LARGE SCALE GENOMIC DNA]</scope>
    <source>
        <strain evidence="2 3">CBS 6039</strain>
    </source>
</reference>
<proteinExistence type="predicted"/>
<evidence type="ECO:0000313" key="3">
    <source>
        <dbReference type="Proteomes" id="UP000094065"/>
    </source>
</evidence>
<protein>
    <recommendedName>
        <fullName evidence="4">GPI inositol-deacylase</fullName>
    </recommendedName>
</protein>
<feature type="compositionally biased region" description="Low complexity" evidence="1">
    <location>
        <begin position="92"/>
        <end position="109"/>
    </location>
</feature>
<feature type="region of interest" description="Disordered" evidence="1">
    <location>
        <begin position="152"/>
        <end position="233"/>
    </location>
</feature>
<dbReference type="RefSeq" id="XP_018995202.1">
    <property type="nucleotide sequence ID" value="XM_019136533.1"/>
</dbReference>
<feature type="compositionally biased region" description="Basic and acidic residues" evidence="1">
    <location>
        <begin position="57"/>
        <end position="73"/>
    </location>
</feature>
<organism evidence="2 3">
    <name type="scientific">Cryptococcus amylolentus CBS 6039</name>
    <dbReference type="NCBI Taxonomy" id="1295533"/>
    <lineage>
        <taxon>Eukaryota</taxon>
        <taxon>Fungi</taxon>
        <taxon>Dikarya</taxon>
        <taxon>Basidiomycota</taxon>
        <taxon>Agaricomycotina</taxon>
        <taxon>Tremellomycetes</taxon>
        <taxon>Tremellales</taxon>
        <taxon>Cryptococcaceae</taxon>
        <taxon>Cryptococcus</taxon>
    </lineage>
</organism>
<evidence type="ECO:0008006" key="4">
    <source>
        <dbReference type="Google" id="ProtNLM"/>
    </source>
</evidence>
<feature type="region of interest" description="Disordered" evidence="1">
    <location>
        <begin position="1"/>
        <end position="79"/>
    </location>
</feature>